<dbReference type="PANTHER" id="PTHR43540">
    <property type="entry name" value="PEROXYUREIDOACRYLATE/UREIDOACRYLATE AMIDOHYDROLASE-RELATED"/>
    <property type="match status" value="1"/>
</dbReference>
<gene>
    <name evidence="3" type="ORF">BJY18_001881</name>
</gene>
<keyword evidence="1" id="KW-0378">Hydrolase</keyword>
<dbReference type="InterPro" id="IPR000868">
    <property type="entry name" value="Isochorismatase-like_dom"/>
</dbReference>
<name>A0A840IPT0_9PSEU</name>
<comment type="caution">
    <text evidence="3">The sequence shown here is derived from an EMBL/GenBank/DDBJ whole genome shotgun (WGS) entry which is preliminary data.</text>
</comment>
<feature type="domain" description="Isochorismatase-like" evidence="2">
    <location>
        <begin position="9"/>
        <end position="189"/>
    </location>
</feature>
<evidence type="ECO:0000259" key="2">
    <source>
        <dbReference type="Pfam" id="PF00857"/>
    </source>
</evidence>
<reference evidence="3 4" key="1">
    <citation type="submission" date="2020-08" db="EMBL/GenBank/DDBJ databases">
        <title>Sequencing the genomes of 1000 actinobacteria strains.</title>
        <authorList>
            <person name="Klenk H.-P."/>
        </authorList>
    </citation>
    <scope>NUCLEOTIDE SEQUENCE [LARGE SCALE GENOMIC DNA]</scope>
    <source>
        <strain evidence="3 4">DSM 45859</strain>
    </source>
</reference>
<dbReference type="InterPro" id="IPR036380">
    <property type="entry name" value="Isochorismatase-like_sf"/>
</dbReference>
<dbReference type="EMBL" id="JACHMG010000001">
    <property type="protein sequence ID" value="MBB4684396.1"/>
    <property type="molecule type" value="Genomic_DNA"/>
</dbReference>
<protein>
    <submittedName>
        <fullName evidence="3">Nicotinamidase-related amidase</fullName>
    </submittedName>
</protein>
<evidence type="ECO:0000256" key="1">
    <source>
        <dbReference type="ARBA" id="ARBA00022801"/>
    </source>
</evidence>
<sequence>MTVYPADRTALVVIDATNDFISEGGKAWPGLKDVLDEVGTVGNMKRLLDVARAAGIQVLHAPMETQPWDYGPWRHRTPSHDGMLAAQLFQAGTWGARFHPDFVPVEGEVVATPHKTFTAFHGTDIDTQLRQRDIDHVVLCGLTTNTCVDSTGRDAVEKGYHVTFVTDATATFTIEMHRATIEQNWPRYAHRILTTDDLVGELMPATTSGRP</sequence>
<evidence type="ECO:0000313" key="4">
    <source>
        <dbReference type="Proteomes" id="UP000581769"/>
    </source>
</evidence>
<proteinExistence type="predicted"/>
<evidence type="ECO:0000313" key="3">
    <source>
        <dbReference type="EMBL" id="MBB4684396.1"/>
    </source>
</evidence>
<accession>A0A840IPT0</accession>
<dbReference type="Gene3D" id="3.40.50.850">
    <property type="entry name" value="Isochorismatase-like"/>
    <property type="match status" value="1"/>
</dbReference>
<dbReference type="RefSeq" id="WP_184779429.1">
    <property type="nucleotide sequence ID" value="NZ_JACHMG010000001.1"/>
</dbReference>
<dbReference type="CDD" id="cd00431">
    <property type="entry name" value="cysteine_hydrolases"/>
    <property type="match status" value="1"/>
</dbReference>
<dbReference type="Proteomes" id="UP000581769">
    <property type="component" value="Unassembled WGS sequence"/>
</dbReference>
<dbReference type="AlphaFoldDB" id="A0A840IPT0"/>
<dbReference type="Pfam" id="PF00857">
    <property type="entry name" value="Isochorismatase"/>
    <property type="match status" value="1"/>
</dbReference>
<keyword evidence="4" id="KW-1185">Reference proteome</keyword>
<dbReference type="GO" id="GO:0016787">
    <property type="term" value="F:hydrolase activity"/>
    <property type="evidence" value="ECO:0007669"/>
    <property type="project" value="UniProtKB-KW"/>
</dbReference>
<dbReference type="PANTHER" id="PTHR43540:SF16">
    <property type="entry name" value="ISOCHORISMATASE-LIKE DOMAIN-CONTAINING PROTEIN"/>
    <property type="match status" value="1"/>
</dbReference>
<organism evidence="3 4">
    <name type="scientific">Amycolatopsis jiangsuensis</name>
    <dbReference type="NCBI Taxonomy" id="1181879"/>
    <lineage>
        <taxon>Bacteria</taxon>
        <taxon>Bacillati</taxon>
        <taxon>Actinomycetota</taxon>
        <taxon>Actinomycetes</taxon>
        <taxon>Pseudonocardiales</taxon>
        <taxon>Pseudonocardiaceae</taxon>
        <taxon>Amycolatopsis</taxon>
    </lineage>
</organism>
<dbReference type="SUPFAM" id="SSF52499">
    <property type="entry name" value="Isochorismatase-like hydrolases"/>
    <property type="match status" value="1"/>
</dbReference>
<dbReference type="InterPro" id="IPR050272">
    <property type="entry name" value="Isochorismatase-like_hydrls"/>
</dbReference>